<evidence type="ECO:0000313" key="1">
    <source>
        <dbReference type="EMBL" id="QEG36312.1"/>
    </source>
</evidence>
<protein>
    <submittedName>
        <fullName evidence="1">Uncharacterized protein</fullName>
    </submittedName>
</protein>
<dbReference type="RefSeq" id="WP_148074675.1">
    <property type="nucleotide sequence ID" value="NZ_CP042913.1"/>
</dbReference>
<keyword evidence="2" id="KW-1185">Reference proteome</keyword>
<organism evidence="1 2">
    <name type="scientific">Bythopirellula goksoeyrii</name>
    <dbReference type="NCBI Taxonomy" id="1400387"/>
    <lineage>
        <taxon>Bacteria</taxon>
        <taxon>Pseudomonadati</taxon>
        <taxon>Planctomycetota</taxon>
        <taxon>Planctomycetia</taxon>
        <taxon>Pirellulales</taxon>
        <taxon>Lacipirellulaceae</taxon>
        <taxon>Bythopirellula</taxon>
    </lineage>
</organism>
<dbReference type="EMBL" id="CP042913">
    <property type="protein sequence ID" value="QEG36312.1"/>
    <property type="molecule type" value="Genomic_DNA"/>
</dbReference>
<dbReference type="Pfam" id="PF07618">
    <property type="entry name" value="DUF1580"/>
    <property type="match status" value="1"/>
</dbReference>
<sequence>MVAKHEKLLAGPIAVEKVTGERPHYSTYFRWTHYGIRLPNGKRIRLEFVKAGSKRLTSVSAVRRFFNATTAAVGESQILLENVDEDLAKEGFDLK</sequence>
<evidence type="ECO:0000313" key="2">
    <source>
        <dbReference type="Proteomes" id="UP000323917"/>
    </source>
</evidence>
<dbReference type="KEGG" id="bgok:Pr1d_36250"/>
<dbReference type="AlphaFoldDB" id="A0A5B9QFI0"/>
<proteinExistence type="predicted"/>
<dbReference type="InterPro" id="IPR011474">
    <property type="entry name" value="DUF1580"/>
</dbReference>
<gene>
    <name evidence="1" type="ORF">Pr1d_36250</name>
</gene>
<reference evidence="1 2" key="1">
    <citation type="submission" date="2019-08" db="EMBL/GenBank/DDBJ databases">
        <title>Deep-cultivation of Planctomycetes and their phenomic and genomic characterization uncovers novel biology.</title>
        <authorList>
            <person name="Wiegand S."/>
            <person name="Jogler M."/>
            <person name="Boedeker C."/>
            <person name="Pinto D."/>
            <person name="Vollmers J."/>
            <person name="Rivas-Marin E."/>
            <person name="Kohn T."/>
            <person name="Peeters S.H."/>
            <person name="Heuer A."/>
            <person name="Rast P."/>
            <person name="Oberbeckmann S."/>
            <person name="Bunk B."/>
            <person name="Jeske O."/>
            <person name="Meyerdierks A."/>
            <person name="Storesund J.E."/>
            <person name="Kallscheuer N."/>
            <person name="Luecker S."/>
            <person name="Lage O.M."/>
            <person name="Pohl T."/>
            <person name="Merkel B.J."/>
            <person name="Hornburger P."/>
            <person name="Mueller R.-W."/>
            <person name="Bruemmer F."/>
            <person name="Labrenz M."/>
            <person name="Spormann A.M."/>
            <person name="Op den Camp H."/>
            <person name="Overmann J."/>
            <person name="Amann R."/>
            <person name="Jetten M.S.M."/>
            <person name="Mascher T."/>
            <person name="Medema M.H."/>
            <person name="Devos D.P."/>
            <person name="Kaster A.-K."/>
            <person name="Ovreas L."/>
            <person name="Rohde M."/>
            <person name="Galperin M.Y."/>
            <person name="Jogler C."/>
        </authorList>
    </citation>
    <scope>NUCLEOTIDE SEQUENCE [LARGE SCALE GENOMIC DNA]</scope>
    <source>
        <strain evidence="1 2">Pr1d</strain>
    </source>
</reference>
<dbReference type="Proteomes" id="UP000323917">
    <property type="component" value="Chromosome"/>
</dbReference>
<accession>A0A5B9QFI0</accession>
<dbReference type="OrthoDB" id="290434at2"/>
<name>A0A5B9QFI0_9BACT</name>